<gene>
    <name evidence="4" type="ORF">PGLA1383_LOCUS32419</name>
</gene>
<dbReference type="PANTHER" id="PTHR24171">
    <property type="entry name" value="ANKYRIN REPEAT DOMAIN-CONTAINING PROTEIN 39-RELATED"/>
    <property type="match status" value="1"/>
</dbReference>
<dbReference type="GO" id="GO:0004842">
    <property type="term" value="F:ubiquitin-protein transferase activity"/>
    <property type="evidence" value="ECO:0007669"/>
    <property type="project" value="TreeGrafter"/>
</dbReference>
<protein>
    <recommendedName>
        <fullName evidence="6">Mitogen-activated protein kinase</fullName>
    </recommendedName>
</protein>
<dbReference type="AlphaFoldDB" id="A0A813FLS8"/>
<dbReference type="Gene3D" id="1.25.40.20">
    <property type="entry name" value="Ankyrin repeat-containing domain"/>
    <property type="match status" value="3"/>
</dbReference>
<dbReference type="Pfam" id="PF12796">
    <property type="entry name" value="Ank_2"/>
    <property type="match status" value="1"/>
</dbReference>
<evidence type="ECO:0008006" key="6">
    <source>
        <dbReference type="Google" id="ProtNLM"/>
    </source>
</evidence>
<dbReference type="PROSITE" id="PS50297">
    <property type="entry name" value="ANK_REP_REGION"/>
    <property type="match status" value="2"/>
</dbReference>
<keyword evidence="5" id="KW-1185">Reference proteome</keyword>
<dbReference type="InterPro" id="IPR011009">
    <property type="entry name" value="Kinase-like_dom_sf"/>
</dbReference>
<dbReference type="PRINTS" id="PR01415">
    <property type="entry name" value="ANKYRIN"/>
</dbReference>
<dbReference type="OrthoDB" id="430566at2759"/>
<evidence type="ECO:0000256" key="3">
    <source>
        <dbReference type="PROSITE-ProRule" id="PRU00023"/>
    </source>
</evidence>
<dbReference type="SUPFAM" id="SSF48403">
    <property type="entry name" value="Ankyrin repeat"/>
    <property type="match status" value="1"/>
</dbReference>
<evidence type="ECO:0000256" key="2">
    <source>
        <dbReference type="ARBA" id="ARBA00023043"/>
    </source>
</evidence>
<accession>A0A813FLS8</accession>
<comment type="caution">
    <text evidence="4">The sequence shown here is derived from an EMBL/GenBank/DDBJ whole genome shotgun (WGS) entry which is preliminary data.</text>
</comment>
<dbReference type="InterPro" id="IPR002110">
    <property type="entry name" value="Ankyrin_rpt"/>
</dbReference>
<evidence type="ECO:0000256" key="1">
    <source>
        <dbReference type="ARBA" id="ARBA00022737"/>
    </source>
</evidence>
<keyword evidence="1" id="KW-0677">Repeat</keyword>
<dbReference type="EMBL" id="CAJNNV010025472">
    <property type="protein sequence ID" value="CAE8614701.1"/>
    <property type="molecule type" value="Genomic_DNA"/>
</dbReference>
<dbReference type="InterPro" id="IPR036770">
    <property type="entry name" value="Ankyrin_rpt-contain_sf"/>
</dbReference>
<dbReference type="SUPFAM" id="SSF56112">
    <property type="entry name" value="Protein kinase-like (PK-like)"/>
    <property type="match status" value="1"/>
</dbReference>
<reference evidence="4" key="1">
    <citation type="submission" date="2021-02" db="EMBL/GenBank/DDBJ databases">
        <authorList>
            <person name="Dougan E. K."/>
            <person name="Rhodes N."/>
            <person name="Thang M."/>
            <person name="Chan C."/>
        </authorList>
    </citation>
    <scope>NUCLEOTIDE SEQUENCE</scope>
</reference>
<feature type="repeat" description="ANK" evidence="3">
    <location>
        <begin position="57"/>
        <end position="89"/>
    </location>
</feature>
<dbReference type="SMART" id="SM00248">
    <property type="entry name" value="ANK"/>
    <property type="match status" value="4"/>
</dbReference>
<organism evidence="4 5">
    <name type="scientific">Polarella glacialis</name>
    <name type="common">Dinoflagellate</name>
    <dbReference type="NCBI Taxonomy" id="89957"/>
    <lineage>
        <taxon>Eukaryota</taxon>
        <taxon>Sar</taxon>
        <taxon>Alveolata</taxon>
        <taxon>Dinophyceae</taxon>
        <taxon>Suessiales</taxon>
        <taxon>Suessiaceae</taxon>
        <taxon>Polarella</taxon>
    </lineage>
</organism>
<evidence type="ECO:0000313" key="4">
    <source>
        <dbReference type="EMBL" id="CAE8614701.1"/>
    </source>
</evidence>
<dbReference type="Proteomes" id="UP000654075">
    <property type="component" value="Unassembled WGS sequence"/>
</dbReference>
<dbReference type="Gene3D" id="1.10.510.10">
    <property type="entry name" value="Transferase(Phosphotransferase) domain 1"/>
    <property type="match status" value="1"/>
</dbReference>
<feature type="repeat" description="ANK" evidence="3">
    <location>
        <begin position="90"/>
        <end position="122"/>
    </location>
</feature>
<keyword evidence="2 3" id="KW-0040">ANK repeat</keyword>
<feature type="repeat" description="ANK" evidence="3">
    <location>
        <begin position="24"/>
        <end position="56"/>
    </location>
</feature>
<name>A0A813FLS8_POLGL</name>
<dbReference type="Pfam" id="PF00023">
    <property type="entry name" value="Ank"/>
    <property type="match status" value="1"/>
</dbReference>
<evidence type="ECO:0000313" key="5">
    <source>
        <dbReference type="Proteomes" id="UP000654075"/>
    </source>
</evidence>
<proteinExistence type="predicted"/>
<dbReference type="PANTHER" id="PTHR24171:SF9">
    <property type="entry name" value="ANKYRIN REPEAT DOMAIN-CONTAINING PROTEIN 39"/>
    <property type="match status" value="1"/>
</dbReference>
<dbReference type="PROSITE" id="PS50088">
    <property type="entry name" value="ANK_REPEAT"/>
    <property type="match status" value="3"/>
</dbReference>
<sequence>MAGHVGALELLIQRGAAMVVQEDDGRTPLHWAVLGGHLQVARRLLESGHPVNVADAAQGTPLHAVAVHEQEAMGELLLNAGADVTAQDGWHQTLLHQAAIMGQAPLVRLMLSRRAQIDLADADGTTPLQQAFLMAQAGLRGSGSVLSALLEGSVEDVMATGAPLFAGDSEIDTIFKIFQKLGTPTEVMWPGVSELPDYKATFPRWPTRGWAQIRNTAAQVGQDGIELLEKLISYDPKSRITARRSLQHPYFRDVDKTSIDA</sequence>
<dbReference type="GO" id="GO:0085020">
    <property type="term" value="P:protein K6-linked ubiquitination"/>
    <property type="evidence" value="ECO:0007669"/>
    <property type="project" value="TreeGrafter"/>
</dbReference>